<dbReference type="PANTHER" id="PTHR19944">
    <property type="entry name" value="MHC CLASS II-RELATED"/>
    <property type="match status" value="1"/>
</dbReference>
<evidence type="ECO:0000313" key="4">
    <source>
        <dbReference type="Proteomes" id="UP000314983"/>
    </source>
</evidence>
<reference evidence="3" key="4">
    <citation type="submission" date="2025-08" db="UniProtKB">
        <authorList>
            <consortium name="Ensembl"/>
        </authorList>
    </citation>
    <scope>IDENTIFICATION</scope>
</reference>
<dbReference type="Gene3D" id="2.60.40.10">
    <property type="entry name" value="Immunoglobulins"/>
    <property type="match status" value="1"/>
</dbReference>
<dbReference type="AlphaFoldDB" id="A0A4W4EUC7"/>
<reference evidence="4" key="2">
    <citation type="journal article" date="2017" name="Sci. Adv.">
        <title>A tail of two voltages: Proteomic comparison of the three electric organs of the electric eel.</title>
        <authorList>
            <person name="Traeger L.L."/>
            <person name="Sabat G."/>
            <person name="Barrett-Wilt G.A."/>
            <person name="Wells G.B."/>
            <person name="Sussman M.R."/>
        </authorList>
    </citation>
    <scope>NUCLEOTIDE SEQUENCE [LARGE SCALE GENOMIC DNA]</scope>
</reference>
<dbReference type="InterPro" id="IPR003597">
    <property type="entry name" value="Ig_C1-set"/>
</dbReference>
<evidence type="ECO:0000256" key="1">
    <source>
        <dbReference type="SAM" id="Phobius"/>
    </source>
</evidence>
<sequence>MPPSQFLALSIPCFPGYLPLLSCFPVFILFPWFLISILYSFQLFLVCFFNVDPARCQEHTHLSCDQTSPIPSVSRINENMIEGVSVSQYYSNSDDTFSNFFTLRFTPQEGDIASCAVTHKGLRQSQTRLLGERLVSYVGWVSESLVGLAAGLLGVATGTFFLIKGNQCN</sequence>
<feature type="transmembrane region" description="Helical" evidence="1">
    <location>
        <begin position="134"/>
        <end position="163"/>
    </location>
</feature>
<dbReference type="Pfam" id="PF07654">
    <property type="entry name" value="C1-set"/>
    <property type="match status" value="1"/>
</dbReference>
<dbReference type="Proteomes" id="UP000314983">
    <property type="component" value="Chromosome 18"/>
</dbReference>
<dbReference type="InterPro" id="IPR036179">
    <property type="entry name" value="Ig-like_dom_sf"/>
</dbReference>
<keyword evidence="4" id="KW-1185">Reference proteome</keyword>
<dbReference type="InterPro" id="IPR013783">
    <property type="entry name" value="Ig-like_fold"/>
</dbReference>
<dbReference type="GeneTree" id="ENSGT00940000161847"/>
<feature type="domain" description="Immunoglobulin C1-set" evidence="2">
    <location>
        <begin position="78"/>
        <end position="122"/>
    </location>
</feature>
<organism evidence="3 4">
    <name type="scientific">Electrophorus electricus</name>
    <name type="common">Electric eel</name>
    <name type="synonym">Gymnotus electricus</name>
    <dbReference type="NCBI Taxonomy" id="8005"/>
    <lineage>
        <taxon>Eukaryota</taxon>
        <taxon>Metazoa</taxon>
        <taxon>Chordata</taxon>
        <taxon>Craniata</taxon>
        <taxon>Vertebrata</taxon>
        <taxon>Euteleostomi</taxon>
        <taxon>Actinopterygii</taxon>
        <taxon>Neopterygii</taxon>
        <taxon>Teleostei</taxon>
        <taxon>Ostariophysi</taxon>
        <taxon>Gymnotiformes</taxon>
        <taxon>Gymnotoidei</taxon>
        <taxon>Gymnotidae</taxon>
        <taxon>Electrophorus</taxon>
    </lineage>
</organism>
<keyword evidence="1" id="KW-0472">Membrane</keyword>
<dbReference type="InterPro" id="IPR050160">
    <property type="entry name" value="MHC/Immunoglobulin"/>
</dbReference>
<feature type="transmembrane region" description="Helical" evidence="1">
    <location>
        <begin position="24"/>
        <end position="49"/>
    </location>
</feature>
<reference evidence="3" key="5">
    <citation type="submission" date="2025-09" db="UniProtKB">
        <authorList>
            <consortium name="Ensembl"/>
        </authorList>
    </citation>
    <scope>IDENTIFICATION</scope>
</reference>
<dbReference type="Ensembl" id="ENSEEET00000015618.2">
    <property type="protein sequence ID" value="ENSEEEP00000015439.2"/>
    <property type="gene ID" value="ENSEEEG00000007662.2"/>
</dbReference>
<proteinExistence type="predicted"/>
<dbReference type="SUPFAM" id="SSF48726">
    <property type="entry name" value="Immunoglobulin"/>
    <property type="match status" value="1"/>
</dbReference>
<dbReference type="PANTHER" id="PTHR19944:SF86">
    <property type="entry name" value="HLA CLASS II HISTOCOMPATIBILITY ANTIGEN, DR ALPHA CHAIN"/>
    <property type="match status" value="1"/>
</dbReference>
<reference evidence="4" key="1">
    <citation type="journal article" date="2014" name="Science">
        <title>Nonhuman genetics. Genomic basis for the convergent evolution of electric organs.</title>
        <authorList>
            <person name="Gallant J.R."/>
            <person name="Traeger L.L."/>
            <person name="Volkening J.D."/>
            <person name="Moffett H."/>
            <person name="Chen P.H."/>
            <person name="Novina C.D."/>
            <person name="Phillips G.N.Jr."/>
            <person name="Anand R."/>
            <person name="Wells G.B."/>
            <person name="Pinch M."/>
            <person name="Guth R."/>
            <person name="Unguez G.A."/>
            <person name="Albert J.S."/>
            <person name="Zakon H.H."/>
            <person name="Samanta M.P."/>
            <person name="Sussman M.R."/>
        </authorList>
    </citation>
    <scope>NUCLEOTIDE SEQUENCE [LARGE SCALE GENOMIC DNA]</scope>
</reference>
<protein>
    <recommendedName>
        <fullName evidence="2">Immunoglobulin C1-set domain-containing protein</fullName>
    </recommendedName>
</protein>
<accession>A0A4W4EUC7</accession>
<evidence type="ECO:0000313" key="3">
    <source>
        <dbReference type="Ensembl" id="ENSEEEP00000015439.2"/>
    </source>
</evidence>
<name>A0A4W4EUC7_ELEEL</name>
<reference evidence="3" key="3">
    <citation type="submission" date="2020-05" db="EMBL/GenBank/DDBJ databases">
        <title>Electrophorus electricus (electric eel) genome, fEleEle1, primary haplotype.</title>
        <authorList>
            <person name="Myers G."/>
            <person name="Meyer A."/>
            <person name="Fedrigo O."/>
            <person name="Formenti G."/>
            <person name="Rhie A."/>
            <person name="Tracey A."/>
            <person name="Sims Y."/>
            <person name="Jarvis E.D."/>
        </authorList>
    </citation>
    <scope>NUCLEOTIDE SEQUENCE [LARGE SCALE GENOMIC DNA]</scope>
</reference>
<evidence type="ECO:0000259" key="2">
    <source>
        <dbReference type="Pfam" id="PF07654"/>
    </source>
</evidence>
<keyword evidence="1" id="KW-0812">Transmembrane</keyword>
<keyword evidence="1" id="KW-1133">Transmembrane helix</keyword>